<feature type="transmembrane region" description="Helical" evidence="7">
    <location>
        <begin position="148"/>
        <end position="166"/>
    </location>
</feature>
<feature type="domain" description="Glycine transporter" evidence="8">
    <location>
        <begin position="5"/>
        <end position="77"/>
    </location>
</feature>
<evidence type="ECO:0000256" key="1">
    <source>
        <dbReference type="ARBA" id="ARBA00004651"/>
    </source>
</evidence>
<keyword evidence="4 7" id="KW-0812">Transmembrane</keyword>
<evidence type="ECO:0000259" key="8">
    <source>
        <dbReference type="Pfam" id="PF03458"/>
    </source>
</evidence>
<dbReference type="AlphaFoldDB" id="A0A1X7AHQ7"/>
<dbReference type="Proteomes" id="UP000196573">
    <property type="component" value="Unassembled WGS sequence"/>
</dbReference>
<dbReference type="InterPro" id="IPR005115">
    <property type="entry name" value="Gly_transporter"/>
</dbReference>
<evidence type="ECO:0000256" key="6">
    <source>
        <dbReference type="ARBA" id="ARBA00023136"/>
    </source>
</evidence>
<evidence type="ECO:0000256" key="7">
    <source>
        <dbReference type="SAM" id="Phobius"/>
    </source>
</evidence>
<accession>A0A1X7AHQ7</accession>
<evidence type="ECO:0000313" key="10">
    <source>
        <dbReference type="Proteomes" id="UP000196573"/>
    </source>
</evidence>
<feature type="transmembrane region" description="Helical" evidence="7">
    <location>
        <begin position="30"/>
        <end position="50"/>
    </location>
</feature>
<dbReference type="RefSeq" id="WP_087106957.1">
    <property type="nucleotide sequence ID" value="NZ_CBCSCN010000014.1"/>
</dbReference>
<evidence type="ECO:0000256" key="4">
    <source>
        <dbReference type="ARBA" id="ARBA00022692"/>
    </source>
</evidence>
<comment type="subcellular location">
    <subcellularLocation>
        <location evidence="1">Cell membrane</location>
        <topology evidence="1">Multi-pass membrane protein</topology>
    </subcellularLocation>
</comment>
<evidence type="ECO:0000256" key="2">
    <source>
        <dbReference type="ARBA" id="ARBA00008193"/>
    </source>
</evidence>
<dbReference type="PANTHER" id="PTHR30506:SF3">
    <property type="entry name" value="UPF0126 INNER MEMBRANE PROTEIN YADS-RELATED"/>
    <property type="match status" value="1"/>
</dbReference>
<sequence length="203" mass="21455">MLLYFLDLLGTGVFAATGAMVAARRNMDIFGALVLAFVTAVGGGTIRDAILGSTPVFWITDTLYLQVVCLATAVTLLGKAWWHRTRHMVQVLDALGLGVFTVIGVEKALSLNAEPMIAVIMGMLTGAGGGAIRDVLAGRVPMVLRQEIYATAAIAGGVLYTVMHDGGMDRSVVVVACATLVFVLRLLAIYCNLSLPKVSVRTQ</sequence>
<feature type="transmembrane region" description="Helical" evidence="7">
    <location>
        <begin position="172"/>
        <end position="193"/>
    </location>
</feature>
<keyword evidence="10" id="KW-1185">Reference proteome</keyword>
<dbReference type="OrthoDB" id="9791874at2"/>
<dbReference type="PANTHER" id="PTHR30506">
    <property type="entry name" value="INNER MEMBRANE PROTEIN"/>
    <property type="match status" value="1"/>
</dbReference>
<keyword evidence="5 7" id="KW-1133">Transmembrane helix</keyword>
<keyword evidence="3" id="KW-1003">Cell membrane</keyword>
<protein>
    <recommendedName>
        <fullName evidence="8">Glycine transporter domain-containing protein</fullName>
    </recommendedName>
</protein>
<name>A0A1X7AHQ7_9GAMM</name>
<gene>
    <name evidence="9" type="ORF">EHSB41UT_00685</name>
</gene>
<feature type="transmembrane region" description="Helical" evidence="7">
    <location>
        <begin position="6"/>
        <end position="23"/>
    </location>
</feature>
<comment type="similarity">
    <text evidence="2">Belongs to the UPF0126 family.</text>
</comment>
<proteinExistence type="inferred from homology"/>
<reference evidence="9 10" key="1">
    <citation type="submission" date="2017-03" db="EMBL/GenBank/DDBJ databases">
        <authorList>
            <person name="Afonso C.L."/>
            <person name="Miller P.J."/>
            <person name="Scott M.A."/>
            <person name="Spackman E."/>
            <person name="Goraichik I."/>
            <person name="Dimitrov K.M."/>
            <person name="Suarez D.L."/>
            <person name="Swayne D.E."/>
        </authorList>
    </citation>
    <scope>NUCLEOTIDE SEQUENCE [LARGE SCALE GENOMIC DNA]</scope>
    <source>
        <strain evidence="9">SB41UT1</strain>
    </source>
</reference>
<dbReference type="Pfam" id="PF03458">
    <property type="entry name" value="Gly_transporter"/>
    <property type="match status" value="2"/>
</dbReference>
<dbReference type="GO" id="GO:0005886">
    <property type="term" value="C:plasma membrane"/>
    <property type="evidence" value="ECO:0007669"/>
    <property type="project" value="UniProtKB-SubCell"/>
</dbReference>
<evidence type="ECO:0000313" key="9">
    <source>
        <dbReference type="EMBL" id="SMA37080.1"/>
    </source>
</evidence>
<feature type="transmembrane region" description="Helical" evidence="7">
    <location>
        <begin position="56"/>
        <end position="77"/>
    </location>
</feature>
<dbReference type="EMBL" id="FWPT01000002">
    <property type="protein sequence ID" value="SMA37080.1"/>
    <property type="molecule type" value="Genomic_DNA"/>
</dbReference>
<evidence type="ECO:0000256" key="5">
    <source>
        <dbReference type="ARBA" id="ARBA00022989"/>
    </source>
</evidence>
<evidence type="ECO:0000256" key="3">
    <source>
        <dbReference type="ARBA" id="ARBA00022475"/>
    </source>
</evidence>
<feature type="domain" description="Glycine transporter" evidence="8">
    <location>
        <begin position="91"/>
        <end position="164"/>
    </location>
</feature>
<keyword evidence="6 7" id="KW-0472">Membrane</keyword>
<organism evidence="9 10">
    <name type="scientific">Parendozoicomonas haliclonae</name>
    <dbReference type="NCBI Taxonomy" id="1960125"/>
    <lineage>
        <taxon>Bacteria</taxon>
        <taxon>Pseudomonadati</taxon>
        <taxon>Pseudomonadota</taxon>
        <taxon>Gammaproteobacteria</taxon>
        <taxon>Oceanospirillales</taxon>
        <taxon>Endozoicomonadaceae</taxon>
        <taxon>Parendozoicomonas</taxon>
    </lineage>
</organism>